<feature type="compositionally biased region" description="Basic and acidic residues" evidence="1">
    <location>
        <begin position="14"/>
        <end position="24"/>
    </location>
</feature>
<comment type="caution">
    <text evidence="2">The sequence shown here is derived from an EMBL/GenBank/DDBJ whole genome shotgun (WGS) entry which is preliminary data.</text>
</comment>
<feature type="region of interest" description="Disordered" evidence="1">
    <location>
        <begin position="50"/>
        <end position="78"/>
    </location>
</feature>
<reference evidence="2 3" key="1">
    <citation type="submission" date="2024-01" db="EMBL/GenBank/DDBJ databases">
        <title>Genome assemblies of Stephania.</title>
        <authorList>
            <person name="Yang L."/>
        </authorList>
    </citation>
    <scope>NUCLEOTIDE SEQUENCE [LARGE SCALE GENOMIC DNA]</scope>
    <source>
        <strain evidence="2">QJT</strain>
        <tissue evidence="2">Leaf</tissue>
    </source>
</reference>
<feature type="region of interest" description="Disordered" evidence="1">
    <location>
        <begin position="1"/>
        <end position="24"/>
    </location>
</feature>
<gene>
    <name evidence="2" type="ORF">Sjap_010843</name>
</gene>
<protein>
    <submittedName>
        <fullName evidence="2">Uncharacterized protein</fullName>
    </submittedName>
</protein>
<sequence length="78" mass="8634">MDPDTLLARNSKMPLEEAKEGEGAVARKEGLSRWGEAELEVLAGARVEAARSREEETSRETWKRESTAGKTEEMGVEV</sequence>
<keyword evidence="3" id="KW-1185">Reference proteome</keyword>
<organism evidence="2 3">
    <name type="scientific">Stephania japonica</name>
    <dbReference type="NCBI Taxonomy" id="461633"/>
    <lineage>
        <taxon>Eukaryota</taxon>
        <taxon>Viridiplantae</taxon>
        <taxon>Streptophyta</taxon>
        <taxon>Embryophyta</taxon>
        <taxon>Tracheophyta</taxon>
        <taxon>Spermatophyta</taxon>
        <taxon>Magnoliopsida</taxon>
        <taxon>Ranunculales</taxon>
        <taxon>Menispermaceae</taxon>
        <taxon>Menispermoideae</taxon>
        <taxon>Cissampelideae</taxon>
        <taxon>Stephania</taxon>
    </lineage>
</organism>
<name>A0AAP0JA69_9MAGN</name>
<dbReference type="Proteomes" id="UP001417504">
    <property type="component" value="Unassembled WGS sequence"/>
</dbReference>
<evidence type="ECO:0000313" key="2">
    <source>
        <dbReference type="EMBL" id="KAK9130356.1"/>
    </source>
</evidence>
<evidence type="ECO:0000313" key="3">
    <source>
        <dbReference type="Proteomes" id="UP001417504"/>
    </source>
</evidence>
<accession>A0AAP0JA69</accession>
<dbReference type="AlphaFoldDB" id="A0AAP0JA69"/>
<proteinExistence type="predicted"/>
<evidence type="ECO:0000256" key="1">
    <source>
        <dbReference type="SAM" id="MobiDB-lite"/>
    </source>
</evidence>
<dbReference type="EMBL" id="JBBNAE010000004">
    <property type="protein sequence ID" value="KAK9130356.1"/>
    <property type="molecule type" value="Genomic_DNA"/>
</dbReference>